<reference evidence="4" key="1">
    <citation type="journal article" date="2019" name="Int. J. Syst. Evol. Microbiol.">
        <title>The Global Catalogue of Microorganisms (GCM) 10K type strain sequencing project: providing services to taxonomists for standard genome sequencing and annotation.</title>
        <authorList>
            <consortium name="The Broad Institute Genomics Platform"/>
            <consortium name="The Broad Institute Genome Sequencing Center for Infectious Disease"/>
            <person name="Wu L."/>
            <person name="Ma J."/>
        </authorList>
    </citation>
    <scope>NUCLEOTIDE SEQUENCE [LARGE SCALE GENOMIC DNA]</scope>
    <source>
        <strain evidence="4">JCM 18326</strain>
    </source>
</reference>
<organism evidence="3 4">
    <name type="scientific">Algivirga pacifica</name>
    <dbReference type="NCBI Taxonomy" id="1162670"/>
    <lineage>
        <taxon>Bacteria</taxon>
        <taxon>Pseudomonadati</taxon>
        <taxon>Bacteroidota</taxon>
        <taxon>Cytophagia</taxon>
        <taxon>Cytophagales</taxon>
        <taxon>Flammeovirgaceae</taxon>
        <taxon>Algivirga</taxon>
    </lineage>
</organism>
<keyword evidence="2" id="KW-0472">Membrane</keyword>
<feature type="coiled-coil region" evidence="1">
    <location>
        <begin position="192"/>
        <end position="247"/>
    </location>
</feature>
<evidence type="ECO:0000256" key="1">
    <source>
        <dbReference type="SAM" id="Coils"/>
    </source>
</evidence>
<keyword evidence="4" id="KW-1185">Reference proteome</keyword>
<comment type="caution">
    <text evidence="3">The sequence shown here is derived from an EMBL/GenBank/DDBJ whole genome shotgun (WGS) entry which is preliminary data.</text>
</comment>
<protein>
    <submittedName>
        <fullName evidence="3">Uncharacterized protein</fullName>
    </submittedName>
</protein>
<dbReference type="EMBL" id="BAABJX010000036">
    <property type="protein sequence ID" value="GAA4838974.1"/>
    <property type="molecule type" value="Genomic_DNA"/>
</dbReference>
<dbReference type="Proteomes" id="UP001500298">
    <property type="component" value="Unassembled WGS sequence"/>
</dbReference>
<accession>A0ABP9DDC1</accession>
<evidence type="ECO:0000313" key="3">
    <source>
        <dbReference type="EMBL" id="GAA4838974.1"/>
    </source>
</evidence>
<proteinExistence type="predicted"/>
<keyword evidence="2" id="KW-0812">Transmembrane</keyword>
<sequence>MDQLEKFIIKHQEALEVYTPSLMSRERFNSLLEDGLSAQTFVEKGKLNKQEPSQSSWRSIRTTLRDEQSWEDHIKEQQNALDVLQPSDKLWTKIEGELPAFEKTDAIQDTESTATKETGKTIAISIRQLWQYAAAVILVGFGLGYTFQFWMGTGQSPILPKEIVEAERHYTSLISMKQRYVQTLPCSDPRLLSDFEQEQQLLEDGFDELKQEAVEQQGAPMVLEAMIQNLQLRIALLNKQISILEQLKNNDKVEDDEEDISI</sequence>
<evidence type="ECO:0000313" key="4">
    <source>
        <dbReference type="Proteomes" id="UP001500298"/>
    </source>
</evidence>
<dbReference type="RefSeq" id="WP_345372338.1">
    <property type="nucleotide sequence ID" value="NZ_BAABJX010000036.1"/>
</dbReference>
<evidence type="ECO:0000256" key="2">
    <source>
        <dbReference type="SAM" id="Phobius"/>
    </source>
</evidence>
<name>A0ABP9DDC1_9BACT</name>
<keyword evidence="1" id="KW-0175">Coiled coil</keyword>
<keyword evidence="2" id="KW-1133">Transmembrane helix</keyword>
<gene>
    <name evidence="3" type="ORF">GCM10023331_25280</name>
</gene>
<feature type="transmembrane region" description="Helical" evidence="2">
    <location>
        <begin position="129"/>
        <end position="151"/>
    </location>
</feature>